<dbReference type="OMA" id="PENRCKI"/>
<evidence type="ECO:0000256" key="8">
    <source>
        <dbReference type="ARBA" id="ARBA00022980"/>
    </source>
</evidence>
<dbReference type="GO" id="GO:0005840">
    <property type="term" value="C:ribosome"/>
    <property type="evidence" value="ECO:0007669"/>
    <property type="project" value="UniProtKB-KW"/>
</dbReference>
<dbReference type="InterPro" id="IPR019984">
    <property type="entry name" value="Ribosomal_uS17_bact/chlr"/>
</dbReference>
<dbReference type="PANTHER" id="PTHR10744:SF7">
    <property type="entry name" value="SMALL RIBOSOMAL SUBUNIT PROTEIN US17C"/>
    <property type="match status" value="1"/>
</dbReference>
<dbReference type="InterPro" id="IPR012340">
    <property type="entry name" value="NA-bd_OB-fold"/>
</dbReference>
<evidence type="ECO:0000256" key="2">
    <source>
        <dbReference type="ARBA" id="ARBA00010254"/>
    </source>
</evidence>
<keyword evidence="6" id="KW-0694">RNA-binding</keyword>
<dbReference type="NCBIfam" id="NF004123">
    <property type="entry name" value="PRK05610.1"/>
    <property type="match status" value="1"/>
</dbReference>
<evidence type="ECO:0000256" key="9">
    <source>
        <dbReference type="ARBA" id="ARBA00023274"/>
    </source>
</evidence>
<keyword evidence="13" id="KW-1185">Reference proteome</keyword>
<evidence type="ECO:0000256" key="5">
    <source>
        <dbReference type="ARBA" id="ARBA00022730"/>
    </source>
</evidence>
<dbReference type="GO" id="GO:1990904">
    <property type="term" value="C:ribonucleoprotein complex"/>
    <property type="evidence" value="ECO:0007669"/>
    <property type="project" value="UniProtKB-KW"/>
</dbReference>
<dbReference type="PANTHER" id="PTHR10744">
    <property type="entry name" value="40S RIBOSOMAL PROTEIN S11 FAMILY MEMBER"/>
    <property type="match status" value="1"/>
</dbReference>
<gene>
    <name evidence="12" type="ORF">KFL_002440120</name>
</gene>
<dbReference type="SUPFAM" id="SSF50249">
    <property type="entry name" value="Nucleic acid-binding proteins"/>
    <property type="match status" value="1"/>
</dbReference>
<evidence type="ECO:0000256" key="6">
    <source>
        <dbReference type="ARBA" id="ARBA00022884"/>
    </source>
</evidence>
<dbReference type="EMBL" id="DF237193">
    <property type="protein sequence ID" value="GAQ85605.1"/>
    <property type="molecule type" value="Genomic_DNA"/>
</dbReference>
<protein>
    <recommendedName>
        <fullName evidence="10">Small ribosomal subunit protein uS17c</fullName>
    </recommendedName>
    <alternativeName>
        <fullName evidence="11">30S ribosomal protein S17, chloroplastic</fullName>
    </alternativeName>
</protein>
<dbReference type="CDD" id="cd00364">
    <property type="entry name" value="Ribosomal_uS17"/>
    <property type="match status" value="1"/>
</dbReference>
<evidence type="ECO:0000256" key="3">
    <source>
        <dbReference type="ARBA" id="ARBA00022528"/>
    </source>
</evidence>
<keyword evidence="9" id="KW-0687">Ribonucleoprotein</keyword>
<keyword evidence="5" id="KW-0699">rRNA-binding</keyword>
<dbReference type="Proteomes" id="UP000054558">
    <property type="component" value="Unassembled WGS sequence"/>
</dbReference>
<dbReference type="InterPro" id="IPR000266">
    <property type="entry name" value="Ribosomal_uS17"/>
</dbReference>
<dbReference type="Pfam" id="PF00366">
    <property type="entry name" value="Ribosomal_S17"/>
    <property type="match status" value="1"/>
</dbReference>
<keyword evidence="3" id="KW-0150">Chloroplast</keyword>
<reference evidence="12 13" key="1">
    <citation type="journal article" date="2014" name="Nat. Commun.">
        <title>Klebsormidium flaccidum genome reveals primary factors for plant terrestrial adaptation.</title>
        <authorList>
            <person name="Hori K."/>
            <person name="Maruyama F."/>
            <person name="Fujisawa T."/>
            <person name="Togashi T."/>
            <person name="Yamamoto N."/>
            <person name="Seo M."/>
            <person name="Sato S."/>
            <person name="Yamada T."/>
            <person name="Mori H."/>
            <person name="Tajima N."/>
            <person name="Moriyama T."/>
            <person name="Ikeuchi M."/>
            <person name="Watanabe M."/>
            <person name="Wada H."/>
            <person name="Kobayashi K."/>
            <person name="Saito M."/>
            <person name="Masuda T."/>
            <person name="Sasaki-Sekimoto Y."/>
            <person name="Mashiguchi K."/>
            <person name="Awai K."/>
            <person name="Shimojima M."/>
            <person name="Masuda S."/>
            <person name="Iwai M."/>
            <person name="Nobusawa T."/>
            <person name="Narise T."/>
            <person name="Kondo S."/>
            <person name="Saito H."/>
            <person name="Sato R."/>
            <person name="Murakawa M."/>
            <person name="Ihara Y."/>
            <person name="Oshima-Yamada Y."/>
            <person name="Ohtaka K."/>
            <person name="Satoh M."/>
            <person name="Sonobe K."/>
            <person name="Ishii M."/>
            <person name="Ohtani R."/>
            <person name="Kanamori-Sato M."/>
            <person name="Honoki R."/>
            <person name="Miyazaki D."/>
            <person name="Mochizuki H."/>
            <person name="Umetsu J."/>
            <person name="Higashi K."/>
            <person name="Shibata D."/>
            <person name="Kamiya Y."/>
            <person name="Sato N."/>
            <person name="Nakamura Y."/>
            <person name="Tabata S."/>
            <person name="Ida S."/>
            <person name="Kurokawa K."/>
            <person name="Ohta H."/>
        </authorList>
    </citation>
    <scope>NUCLEOTIDE SEQUENCE [LARGE SCALE GENOMIC DNA]</scope>
    <source>
        <strain evidence="12 13">NIES-2285</strain>
    </source>
</reference>
<dbReference type="GO" id="GO:0003735">
    <property type="term" value="F:structural constituent of ribosome"/>
    <property type="evidence" value="ECO:0007669"/>
    <property type="project" value="InterPro"/>
</dbReference>
<comment type="similarity">
    <text evidence="2">Belongs to the universal ribosomal protein uS17 family.</text>
</comment>
<dbReference type="GO" id="GO:0009507">
    <property type="term" value="C:chloroplast"/>
    <property type="evidence" value="ECO:0007669"/>
    <property type="project" value="UniProtKB-SubCell"/>
</dbReference>
<keyword evidence="7" id="KW-0809">Transit peptide</keyword>
<evidence type="ECO:0000313" key="13">
    <source>
        <dbReference type="Proteomes" id="UP000054558"/>
    </source>
</evidence>
<dbReference type="Gene3D" id="2.40.50.140">
    <property type="entry name" value="Nucleic acid-binding proteins"/>
    <property type="match status" value="1"/>
</dbReference>
<name>A0A1Y1I3U3_KLENI</name>
<sequence length="165" mass="18050">MASASMALSSAFAKTLNLSTSSFTGSKLSGAPLSVPCVARPQQTPQIVAKQLQGKVVQNVCDKTASIAVTRIFEHPRYKKRLRMVKKYPAHDPENLCQVGDWVTIKLCRPVSKSKKFAVVQVNGKKTMAEEILQQELLDRRGKKALPSFKEHVAEFGSPLVAAAQ</sequence>
<evidence type="ECO:0000256" key="10">
    <source>
        <dbReference type="ARBA" id="ARBA00035251"/>
    </source>
</evidence>
<evidence type="ECO:0000256" key="4">
    <source>
        <dbReference type="ARBA" id="ARBA00022640"/>
    </source>
</evidence>
<evidence type="ECO:0000256" key="11">
    <source>
        <dbReference type="ARBA" id="ARBA00035308"/>
    </source>
</evidence>
<dbReference type="HAMAP" id="MF_01345_B">
    <property type="entry name" value="Ribosomal_uS17_B"/>
    <property type="match status" value="1"/>
</dbReference>
<keyword evidence="4" id="KW-0934">Plastid</keyword>
<evidence type="ECO:0000256" key="1">
    <source>
        <dbReference type="ARBA" id="ARBA00004229"/>
    </source>
</evidence>
<dbReference type="GO" id="GO:0019843">
    <property type="term" value="F:rRNA binding"/>
    <property type="evidence" value="ECO:0007669"/>
    <property type="project" value="UniProtKB-KW"/>
</dbReference>
<organism evidence="12 13">
    <name type="scientific">Klebsormidium nitens</name>
    <name type="common">Green alga</name>
    <name type="synonym">Ulothrix nitens</name>
    <dbReference type="NCBI Taxonomy" id="105231"/>
    <lineage>
        <taxon>Eukaryota</taxon>
        <taxon>Viridiplantae</taxon>
        <taxon>Streptophyta</taxon>
        <taxon>Klebsormidiophyceae</taxon>
        <taxon>Klebsormidiales</taxon>
        <taxon>Klebsormidiaceae</taxon>
        <taxon>Klebsormidium</taxon>
    </lineage>
</organism>
<evidence type="ECO:0000313" key="12">
    <source>
        <dbReference type="EMBL" id="GAQ85605.1"/>
    </source>
</evidence>
<dbReference type="STRING" id="105231.A0A1Y1I3U3"/>
<dbReference type="AlphaFoldDB" id="A0A1Y1I3U3"/>
<comment type="subcellular location">
    <subcellularLocation>
        <location evidence="1">Plastid</location>
        <location evidence="1">Chloroplast</location>
    </subcellularLocation>
</comment>
<keyword evidence="8 12" id="KW-0689">Ribosomal protein</keyword>
<accession>A0A1Y1I3U3</accession>
<evidence type="ECO:0000256" key="7">
    <source>
        <dbReference type="ARBA" id="ARBA00022946"/>
    </source>
</evidence>
<proteinExistence type="inferred from homology"/>
<dbReference type="OrthoDB" id="274752at2759"/>
<dbReference type="PRINTS" id="PR00973">
    <property type="entry name" value="RIBOSOMALS17"/>
</dbReference>
<dbReference type="GO" id="GO:0006412">
    <property type="term" value="P:translation"/>
    <property type="evidence" value="ECO:0007669"/>
    <property type="project" value="InterPro"/>
</dbReference>